<dbReference type="Pfam" id="PF01610">
    <property type="entry name" value="DDE_Tnp_ISL3"/>
    <property type="match status" value="1"/>
</dbReference>
<sequence length="91" mass="10417">MSLDEIAVRKGHKYETVLYDANLGAVMGMHKNRDFDSTLKLLSLKVIHPDKVKNVVVDMWDPFHKAIGQKPFPTHRLLSISTMSFKKLLKP</sequence>
<evidence type="ECO:0000259" key="1">
    <source>
        <dbReference type="Pfam" id="PF01610"/>
    </source>
</evidence>
<reference evidence="2 3" key="1">
    <citation type="submission" date="2022-06" db="EMBL/GenBank/DDBJ databases">
        <authorList>
            <person name="Jeon C.O."/>
        </authorList>
    </citation>
    <scope>NUCLEOTIDE SEQUENCE [LARGE SCALE GENOMIC DNA]</scope>
    <source>
        <strain evidence="2 3">KCTC 13943</strain>
    </source>
</reference>
<evidence type="ECO:0000313" key="2">
    <source>
        <dbReference type="EMBL" id="MCM2534395.1"/>
    </source>
</evidence>
<dbReference type="EMBL" id="JAMQCR010000002">
    <property type="protein sequence ID" value="MCM2534395.1"/>
    <property type="molecule type" value="Genomic_DNA"/>
</dbReference>
<name>A0ABT0WEB9_9BACI</name>
<dbReference type="InterPro" id="IPR002560">
    <property type="entry name" value="Transposase_DDE"/>
</dbReference>
<gene>
    <name evidence="2" type="ORF">NDK43_21125</name>
</gene>
<protein>
    <submittedName>
        <fullName evidence="2">Transposase</fullName>
    </submittedName>
</protein>
<proteinExistence type="predicted"/>
<feature type="domain" description="Transposase IS204/IS1001/IS1096/IS1165 DDE" evidence="1">
    <location>
        <begin position="2"/>
        <end position="68"/>
    </location>
</feature>
<keyword evidence="3" id="KW-1185">Reference proteome</keyword>
<accession>A0ABT0WEB9</accession>
<dbReference type="Proteomes" id="UP001523262">
    <property type="component" value="Unassembled WGS sequence"/>
</dbReference>
<organism evidence="2 3">
    <name type="scientific">Neobacillus pocheonensis</name>
    <dbReference type="NCBI Taxonomy" id="363869"/>
    <lineage>
        <taxon>Bacteria</taxon>
        <taxon>Bacillati</taxon>
        <taxon>Bacillota</taxon>
        <taxon>Bacilli</taxon>
        <taxon>Bacillales</taxon>
        <taxon>Bacillaceae</taxon>
        <taxon>Neobacillus</taxon>
    </lineage>
</organism>
<evidence type="ECO:0000313" key="3">
    <source>
        <dbReference type="Proteomes" id="UP001523262"/>
    </source>
</evidence>
<comment type="caution">
    <text evidence="2">The sequence shown here is derived from an EMBL/GenBank/DDBJ whole genome shotgun (WGS) entry which is preliminary data.</text>
</comment>